<dbReference type="OrthoDB" id="9815222at2"/>
<dbReference type="Pfam" id="PF00271">
    <property type="entry name" value="Helicase_C"/>
    <property type="match status" value="1"/>
</dbReference>
<keyword evidence="4" id="KW-1185">Reference proteome</keyword>
<dbReference type="GO" id="GO:0003676">
    <property type="term" value="F:nucleic acid binding"/>
    <property type="evidence" value="ECO:0007669"/>
    <property type="project" value="InterPro"/>
</dbReference>
<evidence type="ECO:0000256" key="1">
    <source>
        <dbReference type="ARBA" id="ARBA00022741"/>
    </source>
</evidence>
<dbReference type="InterPro" id="IPR018973">
    <property type="entry name" value="MZB"/>
</dbReference>
<dbReference type="GO" id="GO:0043138">
    <property type="term" value="F:3'-5' DNA helicase activity"/>
    <property type="evidence" value="ECO:0007669"/>
    <property type="project" value="TreeGrafter"/>
</dbReference>
<dbReference type="PANTHER" id="PTHR47957:SF3">
    <property type="entry name" value="ATP-DEPENDENT HELICASE HRQ1"/>
    <property type="match status" value="1"/>
</dbReference>
<dbReference type="InterPro" id="IPR027417">
    <property type="entry name" value="P-loop_NTPase"/>
</dbReference>
<dbReference type="InterPro" id="IPR011545">
    <property type="entry name" value="DEAD/DEAH_box_helicase_dom"/>
</dbReference>
<dbReference type="Pfam" id="PF00270">
    <property type="entry name" value="DEAD"/>
    <property type="match status" value="1"/>
</dbReference>
<proteinExistence type="predicted"/>
<keyword evidence="3" id="KW-0378">Hydrolase</keyword>
<dbReference type="SMART" id="SM00490">
    <property type="entry name" value="HELICc"/>
    <property type="match status" value="1"/>
</dbReference>
<gene>
    <name evidence="3" type="ORF">DENOEST_1952</name>
</gene>
<dbReference type="Pfam" id="PF09369">
    <property type="entry name" value="MZB"/>
    <property type="match status" value="1"/>
</dbReference>
<dbReference type="PANTHER" id="PTHR47957">
    <property type="entry name" value="ATP-DEPENDENT HELICASE HRQ1"/>
    <property type="match status" value="1"/>
</dbReference>
<dbReference type="SMART" id="SM00487">
    <property type="entry name" value="DEXDc"/>
    <property type="match status" value="1"/>
</dbReference>
<dbReference type="GO" id="GO:0005524">
    <property type="term" value="F:ATP binding"/>
    <property type="evidence" value="ECO:0007669"/>
    <property type="project" value="UniProtKB-KW"/>
</dbReference>
<dbReference type="InterPro" id="IPR014001">
    <property type="entry name" value="Helicase_ATP-bd"/>
</dbReference>
<keyword evidence="2" id="KW-0067">ATP-binding</keyword>
<dbReference type="Gene3D" id="3.40.50.300">
    <property type="entry name" value="P-loop containing nucleotide triphosphate hydrolases"/>
    <property type="match status" value="2"/>
</dbReference>
<organism evidence="3 4">
    <name type="scientific">Denitratisoma oestradiolicum</name>
    <dbReference type="NCBI Taxonomy" id="311182"/>
    <lineage>
        <taxon>Bacteria</taxon>
        <taxon>Pseudomonadati</taxon>
        <taxon>Pseudomonadota</taxon>
        <taxon>Betaproteobacteria</taxon>
        <taxon>Nitrosomonadales</taxon>
        <taxon>Sterolibacteriaceae</taxon>
        <taxon>Denitratisoma</taxon>
    </lineage>
</organism>
<dbReference type="PROSITE" id="PS51192">
    <property type="entry name" value="HELICASE_ATP_BIND_1"/>
    <property type="match status" value="1"/>
</dbReference>
<reference evidence="3 4" key="1">
    <citation type="submission" date="2020-03" db="EMBL/GenBank/DDBJ databases">
        <authorList>
            <consortium name="Genoscope - CEA"/>
            <person name="William W."/>
        </authorList>
    </citation>
    <scope>NUCLEOTIDE SEQUENCE [LARGE SCALE GENOMIC DNA]</scope>
    <source>
        <strain evidence="4">DSM 16959</strain>
    </source>
</reference>
<dbReference type="GO" id="GO:0036297">
    <property type="term" value="P:interstrand cross-link repair"/>
    <property type="evidence" value="ECO:0007669"/>
    <property type="project" value="TreeGrafter"/>
</dbReference>
<protein>
    <submittedName>
        <fullName evidence="3">Helicase</fullName>
    </submittedName>
</protein>
<evidence type="ECO:0000313" key="3">
    <source>
        <dbReference type="EMBL" id="CAB1369117.1"/>
    </source>
</evidence>
<keyword evidence="1" id="KW-0547">Nucleotide-binding</keyword>
<evidence type="ECO:0000256" key="2">
    <source>
        <dbReference type="ARBA" id="ARBA00022840"/>
    </source>
</evidence>
<dbReference type="EMBL" id="LR778301">
    <property type="protein sequence ID" value="CAB1369117.1"/>
    <property type="molecule type" value="Genomic_DNA"/>
</dbReference>
<dbReference type="SUPFAM" id="SSF52540">
    <property type="entry name" value="P-loop containing nucleoside triphosphate hydrolases"/>
    <property type="match status" value="2"/>
</dbReference>
<dbReference type="GO" id="GO:0006289">
    <property type="term" value="P:nucleotide-excision repair"/>
    <property type="evidence" value="ECO:0007669"/>
    <property type="project" value="TreeGrafter"/>
</dbReference>
<evidence type="ECO:0000313" key="4">
    <source>
        <dbReference type="Proteomes" id="UP000515733"/>
    </source>
</evidence>
<name>A0A6S6XW86_9PROT</name>
<dbReference type="Proteomes" id="UP000515733">
    <property type="component" value="Chromosome"/>
</dbReference>
<keyword evidence="3" id="KW-0347">Helicase</keyword>
<dbReference type="KEGG" id="doe:DENOEST_1952"/>
<dbReference type="InterPro" id="IPR001650">
    <property type="entry name" value="Helicase_C-like"/>
</dbReference>
<accession>A0A6S6XW86</accession>
<dbReference type="PROSITE" id="PS51194">
    <property type="entry name" value="HELICASE_CTER"/>
    <property type="match status" value="1"/>
</dbReference>
<dbReference type="RefSeq" id="WP_145769117.1">
    <property type="nucleotide sequence ID" value="NZ_LR778301.1"/>
</dbReference>
<sequence length="2140" mass="236607">MQPLIVANEVRRCVADFLATAFPSTTPGFQGLIDRFLAHPANLFRGPYLSVALPFRAGHEAGTRFGWLPEGFTPHAHQTRAWDRLTGDDALSTLVATGTGSGKTECFLFPVLEHCREQAALGRRGIKAVILYPMNALATDQAARLAKQILGTPALAGIRAGLYVGETPDEESDSVRVLLDGSFSLITDRAELRRNPPDILLTNYKMLDFLLIRADDVGLWAHNRPDTLRYLVVDELHTFDGAQGTDLACLIRRVKARLDTPPRHLICVGTSATLGDDSEGSLLDFASDVFGEKVDDKAVIGEDRLSVGEYLADCTVESMNWPRPSDADVLDSNRHASMADYLASQYRLWFDEVVTADEVEQREWRVALGERLKSHVAFQNLLRDLDKLGRRAVPIDDLVTQLSRRLRADEQPSYVARWLESLVALISHARRKKLPTKAAIDSDDDLLPLLSVRVELWLRELRRMVARMATEPVLRHQADLGTADKGVHLPVIHCRDCHATGWGATIPKTSPNQLHADLQAFYTAFFAEDVSTRFIYPSGDTPANRRFFEPKKVCVSCGTLHTIEHPTCGHCGAGSDGGPGLLRVDIAANRKEVRRNGSPLTVAHHDCPYCGGHKTLTILGSQAASLASVAISQLFASRFNADKKLIAFSDSVQDAAHRAGFFAARTWRLNLRPAMAQVIAAADASGKPLALADLYPAFAAFWQERLGIAGFVANFLPPQLNWLRDAETLSETGALPEGSDIPRLMGNVLPWVVLAEFGQDAHVGRTLPATLTAAVAVDEERRQRAIRDLAGRLKEEVAALAAVSDAEAERFIDGLISRMQEIGAWWDKGLVFYARQGARAFAYRKNPAEYRLLSGPRPPRFLTLPEYFNCDSVQLDTSGIFRDWAYKSFTALAAVALGADAMVSEIYRLALLALQEAGIAHAEEGEKEVAVWGLEPGVFTLRAGATRWQCASCQQSSVAATDVDLTGEPCRRLGCTGVLVPTTDVGGFYRRLYLSAEIQRVFAREHTGLLDRRTREGVERSFMAKLARPGKVNLLSATPTLEMGIDIGDLSATLLCSVPPAQANYLQRAGRAGRATGNAFLLTFAAARPHDLYFWAAPREMVAGNVASPGVFLNASAVLERQLTAFALDAWVREVGKKAKIPHTIRPVLGAVMKPNTAQFPYPWLDYAERNRSLLLERFIRLFDHGANVLTAETCEWLSRFIAGDSGTEGSLPWKIVSRLRSIAEDVDEFRKRRERVDVEIKKVDAMPVKGESDEEELAELKQESAALGKLIAGILDRATFNVLTDEGLLPNYAFPEQGVLLHSVILRNRKTGAAGDAGGEALAPLTLEYERPGSAAITELAPGSLFYAESRKVTIEQVDVSKDRPSKWRFCRQCAYCEPEGLGISHTACPRCGDPVWSDMGRVRDMLRLTKVYARTPDHLARIADDSDERERRFFVRQALVDSPPDAVRQAFAIERPEFPFAFEFLNRVSFREVNFGERQPDGAPMIIAGVELPRPGFAICPDCGTLQRRRRQGEEFRNHAPYCPHRKDESAPAQQCVFLYREFDSEGIRLYLPEATFGGADERLQSFVAALQLGLAKRFRGAVDHLRIALDIRLATGEESPRQYLVIYDSVPGGTGYLKELMRDEQPLFEVFEAALAAMDTCECNHDPDKDGCYRCLFAYRNSHDREEISRRMAQKLLREILDHRGQLKPVDGLSKLKPSNPLFDSELEARFVEALRRPGADLHDRFVVTEVLVKGKPGYQVSCGGPRGRRWRLEPQVELWVADGVVIPSKPDFVFWPDDDSGDSPIAVFLDGWKYHRDIIPVDLAKRMAIAKSGRFSVWTLTWADVDHWLNPKADTPVSPWPTLLASDKDVVGNLLRNLGLSHMLGFRALPTMAQMRTRLCGLDHEMMRRHAAVLGLGVLLPHGDPTVAAQVATSSFAIQLQDLELPGLPQQADSRVGGRRLAEDIILVAAGINADQAKQMMSGHVNREAEPGVLIRWHADEGIPEADLLAAWHGLWQTGNLLFPLTRCWAGADDGADWSAFHDAPLVRAPISGSMDLAWIEVAELVSADLQGLVVSLSSDGFEAPIVGFELLDDKGRVVSDAELAWQEHRIAVFLADCATSLIKEFSDRGWRCFVVGDTELEAKLIAALKGKERKA</sequence>